<dbReference type="EMBL" id="BMAW01022663">
    <property type="protein sequence ID" value="GFT78817.1"/>
    <property type="molecule type" value="Genomic_DNA"/>
</dbReference>
<evidence type="ECO:0000313" key="2">
    <source>
        <dbReference type="Proteomes" id="UP000887013"/>
    </source>
</evidence>
<accession>A0A8X6PSL1</accession>
<reference evidence="1" key="1">
    <citation type="submission" date="2020-08" db="EMBL/GenBank/DDBJ databases">
        <title>Multicomponent nature underlies the extraordinary mechanical properties of spider dragline silk.</title>
        <authorList>
            <person name="Kono N."/>
            <person name="Nakamura H."/>
            <person name="Mori M."/>
            <person name="Yoshida Y."/>
            <person name="Ohtoshi R."/>
            <person name="Malay A.D."/>
            <person name="Moran D.A.P."/>
            <person name="Tomita M."/>
            <person name="Numata K."/>
            <person name="Arakawa K."/>
        </authorList>
    </citation>
    <scope>NUCLEOTIDE SEQUENCE</scope>
</reference>
<comment type="caution">
    <text evidence="1">The sequence shown here is derived from an EMBL/GenBank/DDBJ whole genome shotgun (WGS) entry which is preliminary data.</text>
</comment>
<dbReference type="AlphaFoldDB" id="A0A8X6PSL1"/>
<proteinExistence type="predicted"/>
<keyword evidence="2" id="KW-1185">Reference proteome</keyword>
<sequence length="94" mass="10593">MSCCLKTRCLKCGDSHDMEDGEIKTKIGNPVYINHGDSYTASWKGYSIFPKSELEKEETVSRKCLNFNKRVTKELLYADAIKGSQQMQPPAGRS</sequence>
<organism evidence="1 2">
    <name type="scientific">Nephila pilipes</name>
    <name type="common">Giant wood spider</name>
    <name type="synonym">Nephila maculata</name>
    <dbReference type="NCBI Taxonomy" id="299642"/>
    <lineage>
        <taxon>Eukaryota</taxon>
        <taxon>Metazoa</taxon>
        <taxon>Ecdysozoa</taxon>
        <taxon>Arthropoda</taxon>
        <taxon>Chelicerata</taxon>
        <taxon>Arachnida</taxon>
        <taxon>Araneae</taxon>
        <taxon>Araneomorphae</taxon>
        <taxon>Entelegynae</taxon>
        <taxon>Araneoidea</taxon>
        <taxon>Nephilidae</taxon>
        <taxon>Nephila</taxon>
    </lineage>
</organism>
<gene>
    <name evidence="1" type="ORF">NPIL_564141</name>
</gene>
<name>A0A8X6PSL1_NEPPI</name>
<dbReference type="Proteomes" id="UP000887013">
    <property type="component" value="Unassembled WGS sequence"/>
</dbReference>
<evidence type="ECO:0000313" key="1">
    <source>
        <dbReference type="EMBL" id="GFT78817.1"/>
    </source>
</evidence>
<protein>
    <submittedName>
        <fullName evidence="1">Uncharacterized protein</fullName>
    </submittedName>
</protein>